<evidence type="ECO:0000313" key="1">
    <source>
        <dbReference type="EMBL" id="MFC3199705.1"/>
    </source>
</evidence>
<protein>
    <submittedName>
        <fullName evidence="1">STAS/SEC14 domain-containing protein</fullName>
    </submittedName>
</protein>
<dbReference type="SUPFAM" id="SSF52091">
    <property type="entry name" value="SpoIIaa-like"/>
    <property type="match status" value="1"/>
</dbReference>
<organism evidence="1 2">
    <name type="scientific">Parapedobacter deserti</name>
    <dbReference type="NCBI Taxonomy" id="1912957"/>
    <lineage>
        <taxon>Bacteria</taxon>
        <taxon>Pseudomonadati</taxon>
        <taxon>Bacteroidota</taxon>
        <taxon>Sphingobacteriia</taxon>
        <taxon>Sphingobacteriales</taxon>
        <taxon>Sphingobacteriaceae</taxon>
        <taxon>Parapedobacter</taxon>
    </lineage>
</organism>
<evidence type="ECO:0000313" key="2">
    <source>
        <dbReference type="Proteomes" id="UP001595526"/>
    </source>
</evidence>
<proteinExistence type="predicted"/>
<name>A0ABV7JRS5_9SPHI</name>
<reference evidence="2" key="1">
    <citation type="journal article" date="2019" name="Int. J. Syst. Evol. Microbiol.">
        <title>The Global Catalogue of Microorganisms (GCM) 10K type strain sequencing project: providing services to taxonomists for standard genome sequencing and annotation.</title>
        <authorList>
            <consortium name="The Broad Institute Genomics Platform"/>
            <consortium name="The Broad Institute Genome Sequencing Center for Infectious Disease"/>
            <person name="Wu L."/>
            <person name="Ma J."/>
        </authorList>
    </citation>
    <scope>NUCLEOTIDE SEQUENCE [LARGE SCALE GENOMIC DNA]</scope>
    <source>
        <strain evidence="2">KCTC 52416</strain>
    </source>
</reference>
<dbReference type="Proteomes" id="UP001595526">
    <property type="component" value="Unassembled WGS sequence"/>
</dbReference>
<dbReference type="RefSeq" id="WP_379025585.1">
    <property type="nucleotide sequence ID" value="NZ_JBHRTA010000059.1"/>
</dbReference>
<sequence>MVTLMTDFPDHVVAYRAAGEVKKAEYENVVMARVDEVAARYGNINFVILMETGMENYSLAAFLDYLKISFKHFSRWNRMAIVSDQRWLRTAYKALSPLVHGEIRCYALDDFQSAKEWVSMPLEADR</sequence>
<dbReference type="Gene3D" id="3.40.50.10600">
    <property type="entry name" value="SpoIIaa-like domains"/>
    <property type="match status" value="1"/>
</dbReference>
<dbReference type="InterPro" id="IPR036513">
    <property type="entry name" value="STAS_dom_sf"/>
</dbReference>
<dbReference type="EMBL" id="JBHRTA010000059">
    <property type="protein sequence ID" value="MFC3199705.1"/>
    <property type="molecule type" value="Genomic_DNA"/>
</dbReference>
<gene>
    <name evidence="1" type="ORF">ACFOET_18955</name>
</gene>
<accession>A0ABV7JRS5</accession>
<dbReference type="InterPro" id="IPR021866">
    <property type="entry name" value="SpoIIAA-like"/>
</dbReference>
<keyword evidence="2" id="KW-1185">Reference proteome</keyword>
<dbReference type="Pfam" id="PF11964">
    <property type="entry name" value="SpoIIAA-like"/>
    <property type="match status" value="1"/>
</dbReference>
<dbReference type="InterPro" id="IPR038396">
    <property type="entry name" value="SpoIIAA-like_sf"/>
</dbReference>
<comment type="caution">
    <text evidence="1">The sequence shown here is derived from an EMBL/GenBank/DDBJ whole genome shotgun (WGS) entry which is preliminary data.</text>
</comment>